<evidence type="ECO:0000313" key="2">
    <source>
        <dbReference type="EMBL" id="GJQ11699.1"/>
    </source>
</evidence>
<feature type="domain" description="Endonuclease/exonuclease/phosphatase" evidence="1">
    <location>
        <begin position="43"/>
        <end position="306"/>
    </location>
</feature>
<dbReference type="EMBL" id="BQMJ01000026">
    <property type="protein sequence ID" value="GJQ11699.1"/>
    <property type="molecule type" value="Genomic_DNA"/>
</dbReference>
<evidence type="ECO:0000259" key="1">
    <source>
        <dbReference type="Pfam" id="PF03372"/>
    </source>
</evidence>
<accession>A0A9C7PWF2</accession>
<dbReference type="PANTHER" id="PTHR12121">
    <property type="entry name" value="CARBON CATABOLITE REPRESSOR PROTEIN 4"/>
    <property type="match status" value="1"/>
</dbReference>
<dbReference type="Pfam" id="PF03372">
    <property type="entry name" value="Exo_endo_phos"/>
    <property type="match status" value="1"/>
</dbReference>
<protein>
    <recommendedName>
        <fullName evidence="1">Endonuclease/exonuclease/phosphatase domain-containing protein</fullName>
    </recommendedName>
</protein>
<proteinExistence type="predicted"/>
<dbReference type="PANTHER" id="PTHR12121:SF36">
    <property type="entry name" value="ENDONUCLEASE_EXONUCLEASE_PHOSPHATASE DOMAIN-CONTAINING PROTEIN"/>
    <property type="match status" value="1"/>
</dbReference>
<reference evidence="2" key="1">
    <citation type="journal article" date="2022" name="Proc. Natl. Acad. Sci. U.S.A.">
        <title>Life cycle and functional genomics of the unicellular red alga Galdieria for elucidating algal and plant evolution and industrial use.</title>
        <authorList>
            <person name="Hirooka S."/>
            <person name="Itabashi T."/>
            <person name="Ichinose T.M."/>
            <person name="Onuma R."/>
            <person name="Fujiwara T."/>
            <person name="Yamashita S."/>
            <person name="Jong L.W."/>
            <person name="Tomita R."/>
            <person name="Iwane A.H."/>
            <person name="Miyagishima S.Y."/>
        </authorList>
    </citation>
    <scope>NUCLEOTIDE SEQUENCE</scope>
    <source>
        <strain evidence="2">NBRC 102759</strain>
    </source>
</reference>
<dbReference type="InterPro" id="IPR005135">
    <property type="entry name" value="Endo/exonuclease/phosphatase"/>
</dbReference>
<organism evidence="2 3">
    <name type="scientific">Galdieria partita</name>
    <dbReference type="NCBI Taxonomy" id="83374"/>
    <lineage>
        <taxon>Eukaryota</taxon>
        <taxon>Rhodophyta</taxon>
        <taxon>Bangiophyceae</taxon>
        <taxon>Galdieriales</taxon>
        <taxon>Galdieriaceae</taxon>
        <taxon>Galdieria</taxon>
    </lineage>
</organism>
<comment type="caution">
    <text evidence="2">The sequence shown here is derived from an EMBL/GenBank/DDBJ whole genome shotgun (WGS) entry which is preliminary data.</text>
</comment>
<reference evidence="2" key="2">
    <citation type="submission" date="2022-01" db="EMBL/GenBank/DDBJ databases">
        <authorList>
            <person name="Hirooka S."/>
            <person name="Miyagishima S.Y."/>
        </authorList>
    </citation>
    <scope>NUCLEOTIDE SEQUENCE</scope>
    <source>
        <strain evidence="2">NBRC 102759</strain>
    </source>
</reference>
<dbReference type="AlphaFoldDB" id="A0A9C7PWF2"/>
<keyword evidence="3" id="KW-1185">Reference proteome</keyword>
<dbReference type="Gene3D" id="3.60.10.10">
    <property type="entry name" value="Endonuclease/exonuclease/phosphatase"/>
    <property type="match status" value="1"/>
</dbReference>
<gene>
    <name evidence="2" type="ORF">GpartN1_g3490.t1</name>
</gene>
<dbReference type="GO" id="GO:0000175">
    <property type="term" value="F:3'-5'-RNA exonuclease activity"/>
    <property type="evidence" value="ECO:0007669"/>
    <property type="project" value="TreeGrafter"/>
</dbReference>
<dbReference type="InterPro" id="IPR036691">
    <property type="entry name" value="Endo/exonu/phosph_ase_sf"/>
</dbReference>
<evidence type="ECO:0000313" key="3">
    <source>
        <dbReference type="Proteomes" id="UP001061958"/>
    </source>
</evidence>
<sequence>MTTTQCNNNHGDPDNSSFDFSGTKRRWLVRSLPSSDSQKLRFLQWNILSADYVEDWETVDLNTWTAQHRERLFQRQVHDMSPDIICLQEVSASGDFMCIRSISRVLADYWQLAGYVPKKHKRDGVAIFYRTQKIRLLSTVAIPLYVEDSESQVACLATFEYLFESSRFTFHVISTHLKAKRNNREIRLSQTDSLLNTLRLWNIDDEKAVVILCGDLNADPCEAAINKIQSFGFEWIYQQMKIKDPIWYSSSKKRRGEEPQIGMRDYIFIKSSNQFSIHCESCLLPPLIHSEQDVIWIPNQEYPSDHWDVIADFVIREIHHPSH</sequence>
<dbReference type="InterPro" id="IPR050410">
    <property type="entry name" value="CCR4/nocturin_mRNA_transcr"/>
</dbReference>
<name>A0A9C7PWF2_9RHOD</name>
<dbReference type="SUPFAM" id="SSF56219">
    <property type="entry name" value="DNase I-like"/>
    <property type="match status" value="1"/>
</dbReference>
<dbReference type="Proteomes" id="UP001061958">
    <property type="component" value="Unassembled WGS sequence"/>
</dbReference>
<dbReference type="OrthoDB" id="276515at2759"/>